<dbReference type="Pfam" id="PF17921">
    <property type="entry name" value="Integrase_H2C2"/>
    <property type="match status" value="1"/>
</dbReference>
<dbReference type="PROSITE" id="PS50158">
    <property type="entry name" value="ZF_CCHC"/>
    <property type="match status" value="3"/>
</dbReference>
<dbReference type="AlphaFoldDB" id="A0A4Y2GFP1"/>
<dbReference type="Gene3D" id="1.10.340.70">
    <property type="match status" value="1"/>
</dbReference>
<dbReference type="EC" id="2.7.7.49" evidence="1"/>
<evidence type="ECO:0000256" key="3">
    <source>
        <dbReference type="SAM" id="MobiDB-lite"/>
    </source>
</evidence>
<keyword evidence="2" id="KW-0479">Metal-binding</keyword>
<dbReference type="InterPro" id="IPR001878">
    <property type="entry name" value="Znf_CCHC"/>
</dbReference>
<dbReference type="SUPFAM" id="SSF58113">
    <property type="entry name" value="Apolipoprotein A-I"/>
    <property type="match status" value="1"/>
</dbReference>
<sequence length="706" mass="81609">MAENADLLALLAEMKKSMEKGQEEMRKGQEEMRKGQEDMKDEMRKGQEEMKNEIQTHVESKVGEIKDHVNSCIEKIEEDVQSVRREIGEVKGEVERKIEEVEDKVQGKIEEVKEKVQVKIGDLEKRLSELEDRPINFPANPDLTYSRPTVKSLTFDGQTSWTVFKTQFDVVSSANGWNNRVKASQLVASLRGSAAEESLAFQFFVDAIRDEDTQLRTRLMDFTDLKSALAYSMKCENSKIASKVSMHARPIRIEDNAGKRKDEKFESLLGALEKFLEILAAGKKSAPRRNPNVTCWRCYKRGHVQLECPSGSAPRRNPNVTCWICYKKGHVQRECPSDNASRRNPNATCWKCNKKGHLQNECQQITSINHHKETRHGSDKALSRRSFVESYEHDLNSDKKFGTETDISVRALRMTTDDTWPVSDIQKAQLEDPDIRPILEKKLKLADRPSRQEIAQENPATKRYWALWDSLHLKDGVLYRKWENDDGSSCQWQLILPRSRIQEVLQETHDSSSGGHFGIMKTLRRIRERFYWDRLRADVEKWCRECQICRARKRLKTEDGKSVTGWISAEKLSDRTPSFPCGILFGRPEDTPSSPNEDLNKLGARLESVQTSDRERVKLSRVRKKTHYDSGATEHHFKKGDLVWMYNPKRRRGLSPKLQQNWEGPYTIVKKLNDVIYRVQRSPNAKPKVIHINRLTPYRATDHSSV</sequence>
<name>A0A4Y2GFP1_ARAVE</name>
<dbReference type="Gene3D" id="1.20.120.20">
    <property type="entry name" value="Apolipoprotein"/>
    <property type="match status" value="1"/>
</dbReference>
<evidence type="ECO:0000256" key="2">
    <source>
        <dbReference type="PROSITE-ProRule" id="PRU00047"/>
    </source>
</evidence>
<dbReference type="Pfam" id="PF22938">
    <property type="entry name" value="Integrase_p58_C"/>
    <property type="match status" value="1"/>
</dbReference>
<dbReference type="Gene3D" id="4.10.60.10">
    <property type="entry name" value="Zinc finger, CCHC-type"/>
    <property type="match status" value="1"/>
</dbReference>
<evidence type="ECO:0000259" key="4">
    <source>
        <dbReference type="PROSITE" id="PS50158"/>
    </source>
</evidence>
<dbReference type="PANTHER" id="PTHR37984">
    <property type="entry name" value="PROTEIN CBG26694"/>
    <property type="match status" value="1"/>
</dbReference>
<feature type="domain" description="CCHC-type" evidence="4">
    <location>
        <begin position="295"/>
        <end position="310"/>
    </location>
</feature>
<dbReference type="EMBL" id="BGPR01177592">
    <property type="protein sequence ID" value="GBM51974.1"/>
    <property type="molecule type" value="Genomic_DNA"/>
</dbReference>
<dbReference type="InterPro" id="IPR050951">
    <property type="entry name" value="Retrovirus_Pol_polyprotein"/>
</dbReference>
<evidence type="ECO:0000313" key="6">
    <source>
        <dbReference type="EMBL" id="GBM51987.1"/>
    </source>
</evidence>
<keyword evidence="2" id="KW-0863">Zinc-finger</keyword>
<dbReference type="Proteomes" id="UP000499080">
    <property type="component" value="Unassembled WGS sequence"/>
</dbReference>
<dbReference type="PANTHER" id="PTHR37984:SF15">
    <property type="entry name" value="INTEGRASE CATALYTIC DOMAIN-CONTAINING PROTEIN"/>
    <property type="match status" value="1"/>
</dbReference>
<dbReference type="GO" id="GO:0008270">
    <property type="term" value="F:zinc ion binding"/>
    <property type="evidence" value="ECO:0007669"/>
    <property type="project" value="UniProtKB-KW"/>
</dbReference>
<feature type="domain" description="CCHC-type" evidence="4">
    <location>
        <begin position="349"/>
        <end position="364"/>
    </location>
</feature>
<dbReference type="EMBL" id="BGPR01177596">
    <property type="protein sequence ID" value="GBM51987.1"/>
    <property type="molecule type" value="Genomic_DNA"/>
</dbReference>
<dbReference type="InterPro" id="IPR041588">
    <property type="entry name" value="Integrase_H2C2"/>
</dbReference>
<dbReference type="GO" id="GO:0003964">
    <property type="term" value="F:RNA-directed DNA polymerase activity"/>
    <property type="evidence" value="ECO:0007669"/>
    <property type="project" value="UniProtKB-EC"/>
</dbReference>
<protein>
    <recommendedName>
        <fullName evidence="1">RNA-directed DNA polymerase</fullName>
        <ecNumber evidence="1">2.7.7.49</ecNumber>
    </recommendedName>
</protein>
<feature type="region of interest" description="Disordered" evidence="3">
    <location>
        <begin position="17"/>
        <end position="49"/>
    </location>
</feature>
<feature type="domain" description="CCHC-type" evidence="4">
    <location>
        <begin position="322"/>
        <end position="337"/>
    </location>
</feature>
<dbReference type="SMART" id="SM00343">
    <property type="entry name" value="ZnF_C2HC"/>
    <property type="match status" value="3"/>
</dbReference>
<comment type="caution">
    <text evidence="6">The sequence shown here is derived from an EMBL/GenBank/DDBJ whole genome shotgun (WGS) entry which is preliminary data.</text>
</comment>
<evidence type="ECO:0000256" key="1">
    <source>
        <dbReference type="ARBA" id="ARBA00012493"/>
    </source>
</evidence>
<dbReference type="InterPro" id="IPR054465">
    <property type="entry name" value="Integrase_p58-like_C"/>
</dbReference>
<dbReference type="Pfam" id="PF00098">
    <property type="entry name" value="zf-CCHC"/>
    <property type="match status" value="1"/>
</dbReference>
<keyword evidence="7" id="KW-1185">Reference proteome</keyword>
<proteinExistence type="predicted"/>
<gene>
    <name evidence="5" type="ORF">AVEN_37013_1</name>
    <name evidence="6" type="ORF">AVEN_45880_1</name>
</gene>
<organism evidence="6 7">
    <name type="scientific">Araneus ventricosus</name>
    <name type="common">Orbweaver spider</name>
    <name type="synonym">Epeira ventricosa</name>
    <dbReference type="NCBI Taxonomy" id="182803"/>
    <lineage>
        <taxon>Eukaryota</taxon>
        <taxon>Metazoa</taxon>
        <taxon>Ecdysozoa</taxon>
        <taxon>Arthropoda</taxon>
        <taxon>Chelicerata</taxon>
        <taxon>Arachnida</taxon>
        <taxon>Araneae</taxon>
        <taxon>Araneomorphae</taxon>
        <taxon>Entelegynae</taxon>
        <taxon>Araneoidea</taxon>
        <taxon>Araneidae</taxon>
        <taxon>Araneus</taxon>
    </lineage>
</organism>
<dbReference type="FunFam" id="1.10.340.70:FF:000001">
    <property type="entry name" value="Retrovirus-related Pol polyprotein from transposon gypsy-like Protein"/>
    <property type="match status" value="1"/>
</dbReference>
<dbReference type="GO" id="GO:0003676">
    <property type="term" value="F:nucleic acid binding"/>
    <property type="evidence" value="ECO:0007669"/>
    <property type="project" value="InterPro"/>
</dbReference>
<dbReference type="SUPFAM" id="SSF57756">
    <property type="entry name" value="Retrovirus zinc finger-like domains"/>
    <property type="match status" value="2"/>
</dbReference>
<dbReference type="OrthoDB" id="6468999at2759"/>
<reference evidence="6 7" key="1">
    <citation type="journal article" date="2019" name="Sci. Rep.">
        <title>Orb-weaving spider Araneus ventricosus genome elucidates the spidroin gene catalogue.</title>
        <authorList>
            <person name="Kono N."/>
            <person name="Nakamura H."/>
            <person name="Ohtoshi R."/>
            <person name="Moran D.A.P."/>
            <person name="Shinohara A."/>
            <person name="Yoshida Y."/>
            <person name="Fujiwara M."/>
            <person name="Mori M."/>
            <person name="Tomita M."/>
            <person name="Arakawa K."/>
        </authorList>
    </citation>
    <scope>NUCLEOTIDE SEQUENCE [LARGE SCALE GENOMIC DNA]</scope>
</reference>
<dbReference type="InterPro" id="IPR036875">
    <property type="entry name" value="Znf_CCHC_sf"/>
</dbReference>
<keyword evidence="2" id="KW-0862">Zinc</keyword>
<accession>A0A4Y2GFP1</accession>
<evidence type="ECO:0000313" key="5">
    <source>
        <dbReference type="EMBL" id="GBM51974.1"/>
    </source>
</evidence>
<evidence type="ECO:0000313" key="7">
    <source>
        <dbReference type="Proteomes" id="UP000499080"/>
    </source>
</evidence>